<accession>A0A9X1FPV3</accession>
<dbReference type="RefSeq" id="WP_219052931.1">
    <property type="nucleotide sequence ID" value="NZ_JAHWDP010000003.1"/>
</dbReference>
<dbReference type="Proteomes" id="UP001138686">
    <property type="component" value="Unassembled WGS sequence"/>
</dbReference>
<name>A0A9X1FPV3_9FLAO</name>
<comment type="caution">
    <text evidence="1">The sequence shown here is derived from an EMBL/GenBank/DDBJ whole genome shotgun (WGS) entry which is preliminary data.</text>
</comment>
<dbReference type="AlphaFoldDB" id="A0A9X1FPV3"/>
<proteinExistence type="predicted"/>
<evidence type="ECO:0000313" key="2">
    <source>
        <dbReference type="Proteomes" id="UP001138686"/>
    </source>
</evidence>
<evidence type="ECO:0000313" key="1">
    <source>
        <dbReference type="EMBL" id="MBW2938421.1"/>
    </source>
</evidence>
<dbReference type="EMBL" id="JAHWDP010000003">
    <property type="protein sequence ID" value="MBW2938421.1"/>
    <property type="molecule type" value="Genomic_DNA"/>
</dbReference>
<sequence length="180" mass="20832">MRYLYFFLFVVLVSCNEGSEDIYRTTSGEYASKKAGFVAKFPGEPSLSVIENKLGYEKFDILLYSLTLGNYKIYRVEYLDYPESLIKNKTSEELLNEGFENLKNSISDDFDLDFKEPVEIGEDKGIYFVFTPKEEVPALFLGKIFVKNKKHYTVSYLGKTDGNVDAFMKSFRFLNQNSEH</sequence>
<keyword evidence="2" id="KW-1185">Reference proteome</keyword>
<gene>
    <name evidence="1" type="ORF">KXJ69_09905</name>
</gene>
<dbReference type="PROSITE" id="PS51257">
    <property type="entry name" value="PROKAR_LIPOPROTEIN"/>
    <property type="match status" value="1"/>
</dbReference>
<evidence type="ECO:0008006" key="3">
    <source>
        <dbReference type="Google" id="ProtNLM"/>
    </source>
</evidence>
<protein>
    <recommendedName>
        <fullName evidence="3">Lipoprotein</fullName>
    </recommendedName>
</protein>
<organism evidence="1 2">
    <name type="scientific">Halomarinibacterium sedimenti</name>
    <dbReference type="NCBI Taxonomy" id="2857106"/>
    <lineage>
        <taxon>Bacteria</taxon>
        <taxon>Pseudomonadati</taxon>
        <taxon>Bacteroidota</taxon>
        <taxon>Flavobacteriia</taxon>
        <taxon>Flavobacteriales</taxon>
        <taxon>Flavobacteriaceae</taxon>
        <taxon>Halomarinibacterium</taxon>
    </lineage>
</organism>
<reference evidence="1" key="1">
    <citation type="submission" date="2021-07" db="EMBL/GenBank/DDBJ databases">
        <title>Aureisphaera sp. CAU 1614 isolated from sea sediment.</title>
        <authorList>
            <person name="Kim W."/>
        </authorList>
    </citation>
    <scope>NUCLEOTIDE SEQUENCE</scope>
    <source>
        <strain evidence="1">CAU 1614</strain>
    </source>
</reference>